<dbReference type="EMBL" id="JQBW01000004">
    <property type="protein sequence ID" value="KRN59374.1"/>
    <property type="molecule type" value="Genomic_DNA"/>
</dbReference>
<gene>
    <name evidence="2" type="ORF">IV45_GL001117</name>
</gene>
<feature type="compositionally biased region" description="Polar residues" evidence="1">
    <location>
        <begin position="36"/>
        <end position="55"/>
    </location>
</feature>
<name>A0A0R2I3I3_9LACO</name>
<accession>A0A0R2I3I3</accession>
<organism evidence="2 3">
    <name type="scientific">Limosilactobacillus secaliphilus</name>
    <dbReference type="NCBI Taxonomy" id="396268"/>
    <lineage>
        <taxon>Bacteria</taxon>
        <taxon>Bacillati</taxon>
        <taxon>Bacillota</taxon>
        <taxon>Bacilli</taxon>
        <taxon>Lactobacillales</taxon>
        <taxon>Lactobacillaceae</taxon>
        <taxon>Limosilactobacillus</taxon>
    </lineage>
</organism>
<sequence length="55" mass="6342">MTGIIVINYHYLAIQRQVDHQLVSCFLKQAQKRMQADNQGQQPPKQSEQTATSRN</sequence>
<comment type="caution">
    <text evidence="2">The sequence shown here is derived from an EMBL/GenBank/DDBJ whole genome shotgun (WGS) entry which is preliminary data.</text>
</comment>
<reference evidence="2 3" key="1">
    <citation type="journal article" date="2015" name="Genome Announc.">
        <title>Expanding the biotechnology potential of lactobacilli through comparative genomics of 213 strains and associated genera.</title>
        <authorList>
            <person name="Sun Z."/>
            <person name="Harris H.M."/>
            <person name="McCann A."/>
            <person name="Guo C."/>
            <person name="Argimon S."/>
            <person name="Zhang W."/>
            <person name="Yang X."/>
            <person name="Jeffery I.B."/>
            <person name="Cooney J.C."/>
            <person name="Kagawa T.F."/>
            <person name="Liu W."/>
            <person name="Song Y."/>
            <person name="Salvetti E."/>
            <person name="Wrobel A."/>
            <person name="Rasinkangas P."/>
            <person name="Parkhill J."/>
            <person name="Rea M.C."/>
            <person name="O'Sullivan O."/>
            <person name="Ritari J."/>
            <person name="Douillard F.P."/>
            <person name="Paul Ross R."/>
            <person name="Yang R."/>
            <person name="Briner A.E."/>
            <person name="Felis G.E."/>
            <person name="de Vos W.M."/>
            <person name="Barrangou R."/>
            <person name="Klaenhammer T.R."/>
            <person name="Caufield P.W."/>
            <person name="Cui Y."/>
            <person name="Zhang H."/>
            <person name="O'Toole P.W."/>
        </authorList>
    </citation>
    <scope>NUCLEOTIDE SEQUENCE [LARGE SCALE GENOMIC DNA]</scope>
    <source>
        <strain evidence="2 3">DSM 17896</strain>
    </source>
</reference>
<dbReference type="STRING" id="396268.IV45_GL001117"/>
<protein>
    <submittedName>
        <fullName evidence="2">Uncharacterized protein</fullName>
    </submittedName>
</protein>
<dbReference type="RefSeq" id="WP_162257102.1">
    <property type="nucleotide sequence ID" value="NZ_JQBW01000004.1"/>
</dbReference>
<dbReference type="AlphaFoldDB" id="A0A0R2I3I3"/>
<evidence type="ECO:0000313" key="2">
    <source>
        <dbReference type="EMBL" id="KRN59374.1"/>
    </source>
</evidence>
<dbReference type="Proteomes" id="UP000050934">
    <property type="component" value="Unassembled WGS sequence"/>
</dbReference>
<proteinExistence type="predicted"/>
<evidence type="ECO:0000256" key="1">
    <source>
        <dbReference type="SAM" id="MobiDB-lite"/>
    </source>
</evidence>
<feature type="region of interest" description="Disordered" evidence="1">
    <location>
        <begin position="33"/>
        <end position="55"/>
    </location>
</feature>
<evidence type="ECO:0000313" key="3">
    <source>
        <dbReference type="Proteomes" id="UP000050934"/>
    </source>
</evidence>
<keyword evidence="3" id="KW-1185">Reference proteome</keyword>